<sequence>MIWWKEFFTVLRMNGYDGPVSLELEDYTMDPLTAFHKSTNVLKELL</sequence>
<evidence type="ECO:0000313" key="1">
    <source>
        <dbReference type="EMBL" id="SDI39557.1"/>
    </source>
</evidence>
<dbReference type="Gene3D" id="3.20.20.150">
    <property type="entry name" value="Divalent-metal-dependent TIM barrel enzymes"/>
    <property type="match status" value="1"/>
</dbReference>
<proteinExistence type="predicted"/>
<dbReference type="SUPFAM" id="SSF51658">
    <property type="entry name" value="Xylose isomerase-like"/>
    <property type="match status" value="1"/>
</dbReference>
<dbReference type="AlphaFoldDB" id="A0A1G8K873"/>
<keyword evidence="1" id="KW-0540">Nuclease</keyword>
<keyword evidence="1" id="KW-0255">Endonuclease</keyword>
<organism evidence="1 2">
    <name type="scientific">Alteribacillus bidgolensis</name>
    <dbReference type="NCBI Taxonomy" id="930129"/>
    <lineage>
        <taxon>Bacteria</taxon>
        <taxon>Bacillati</taxon>
        <taxon>Bacillota</taxon>
        <taxon>Bacilli</taxon>
        <taxon>Bacillales</taxon>
        <taxon>Bacillaceae</taxon>
        <taxon>Alteribacillus</taxon>
    </lineage>
</organism>
<name>A0A1G8K873_9BACI</name>
<dbReference type="GO" id="GO:0004519">
    <property type="term" value="F:endonuclease activity"/>
    <property type="evidence" value="ECO:0007669"/>
    <property type="project" value="UniProtKB-KW"/>
</dbReference>
<dbReference type="InterPro" id="IPR036237">
    <property type="entry name" value="Xyl_isomerase-like_sf"/>
</dbReference>
<evidence type="ECO:0000313" key="2">
    <source>
        <dbReference type="Proteomes" id="UP000199017"/>
    </source>
</evidence>
<protein>
    <submittedName>
        <fullName evidence="1">AP endonuclease family 2 C terminus</fullName>
    </submittedName>
</protein>
<gene>
    <name evidence="1" type="ORF">SAMN05216352_107103</name>
</gene>
<accession>A0A1G8K873</accession>
<reference evidence="1 2" key="1">
    <citation type="submission" date="2016-10" db="EMBL/GenBank/DDBJ databases">
        <authorList>
            <person name="de Groot N.N."/>
        </authorList>
    </citation>
    <scope>NUCLEOTIDE SEQUENCE [LARGE SCALE GENOMIC DNA]</scope>
    <source>
        <strain evidence="2">P4B,CCM 7963,CECT 7998,DSM 25260,IBRC-M 10614,KCTC 13821</strain>
    </source>
</reference>
<keyword evidence="2" id="KW-1185">Reference proteome</keyword>
<keyword evidence="1" id="KW-0378">Hydrolase</keyword>
<dbReference type="Proteomes" id="UP000199017">
    <property type="component" value="Unassembled WGS sequence"/>
</dbReference>
<dbReference type="STRING" id="930129.SAMN05216352_107103"/>
<dbReference type="EMBL" id="FNDU01000007">
    <property type="protein sequence ID" value="SDI39557.1"/>
    <property type="molecule type" value="Genomic_DNA"/>
</dbReference>